<dbReference type="InterPro" id="IPR013429">
    <property type="entry name" value="Regulatory_FmdB_Zinc_ribbon"/>
</dbReference>
<gene>
    <name evidence="2" type="ORF">LCGC14_3064290</name>
</gene>
<name>A0A0F8WHZ0_9ZZZZ</name>
<dbReference type="SMART" id="SM00834">
    <property type="entry name" value="CxxC_CXXC_SSSS"/>
    <property type="match status" value="1"/>
</dbReference>
<feature type="domain" description="Putative regulatory protein FmdB zinc ribbon" evidence="1">
    <location>
        <begin position="1"/>
        <end position="42"/>
    </location>
</feature>
<comment type="caution">
    <text evidence="2">The sequence shown here is derived from an EMBL/GenBank/DDBJ whole genome shotgun (WGS) entry which is preliminary data.</text>
</comment>
<proteinExistence type="predicted"/>
<dbReference type="AlphaFoldDB" id="A0A0F8WHZ0"/>
<evidence type="ECO:0000313" key="2">
    <source>
        <dbReference type="EMBL" id="KKK56462.1"/>
    </source>
</evidence>
<organism evidence="2">
    <name type="scientific">marine sediment metagenome</name>
    <dbReference type="NCBI Taxonomy" id="412755"/>
    <lineage>
        <taxon>unclassified sequences</taxon>
        <taxon>metagenomes</taxon>
        <taxon>ecological metagenomes</taxon>
    </lineage>
</organism>
<sequence>MPLYEYYCEPCNGIFETIRQMREASAPVPCPECDRDAPRIMSSFNAFTFRDGYPRRLPDKGTYWHMGKEVKKRA</sequence>
<dbReference type="NCBIfam" id="TIGR02605">
    <property type="entry name" value="CxxC_CxxC_SSSS"/>
    <property type="match status" value="1"/>
</dbReference>
<reference evidence="2" key="1">
    <citation type="journal article" date="2015" name="Nature">
        <title>Complex archaea that bridge the gap between prokaryotes and eukaryotes.</title>
        <authorList>
            <person name="Spang A."/>
            <person name="Saw J.H."/>
            <person name="Jorgensen S.L."/>
            <person name="Zaremba-Niedzwiedzka K."/>
            <person name="Martijn J."/>
            <person name="Lind A.E."/>
            <person name="van Eijk R."/>
            <person name="Schleper C."/>
            <person name="Guy L."/>
            <person name="Ettema T.J."/>
        </authorList>
    </citation>
    <scope>NUCLEOTIDE SEQUENCE</scope>
</reference>
<feature type="non-terminal residue" evidence="2">
    <location>
        <position position="74"/>
    </location>
</feature>
<evidence type="ECO:0000259" key="1">
    <source>
        <dbReference type="SMART" id="SM00834"/>
    </source>
</evidence>
<dbReference type="Pfam" id="PF09723">
    <property type="entry name" value="Zn_ribbon_8"/>
    <property type="match status" value="1"/>
</dbReference>
<protein>
    <recommendedName>
        <fullName evidence="1">Putative regulatory protein FmdB zinc ribbon domain-containing protein</fullName>
    </recommendedName>
</protein>
<dbReference type="EMBL" id="LAZR01064986">
    <property type="protein sequence ID" value="KKK56462.1"/>
    <property type="molecule type" value="Genomic_DNA"/>
</dbReference>
<accession>A0A0F8WHZ0</accession>